<dbReference type="Gene3D" id="3.10.20.80">
    <property type="entry name" value="Translation initiation factor 3 (IF-3), N-terminal domain"/>
    <property type="match status" value="1"/>
</dbReference>
<feature type="domain" description="Translation initiation factor 3 N-terminal" evidence="6">
    <location>
        <begin position="7"/>
        <end position="74"/>
    </location>
</feature>
<dbReference type="GO" id="GO:0032790">
    <property type="term" value="P:ribosome disassembly"/>
    <property type="evidence" value="ECO:0007669"/>
    <property type="project" value="TreeGrafter"/>
</dbReference>
<protein>
    <recommendedName>
        <fullName evidence="4">Translation initiation factor IF-3</fullName>
    </recommendedName>
</protein>
<reference evidence="8" key="1">
    <citation type="submission" date="2017-09" db="EMBL/GenBank/DDBJ databases">
        <title>Depth-based differentiation of microbial function through sediment-hosted aquifers and enrichment of novel symbionts in the deep terrestrial subsurface.</title>
        <authorList>
            <person name="Probst A.J."/>
            <person name="Ladd B."/>
            <person name="Jarett J.K."/>
            <person name="Geller-Mcgrath D.E."/>
            <person name="Sieber C.M.K."/>
            <person name="Emerson J.B."/>
            <person name="Anantharaman K."/>
            <person name="Thomas B.C."/>
            <person name="Malmstrom R."/>
            <person name="Stieglmeier M."/>
            <person name="Klingl A."/>
            <person name="Woyke T."/>
            <person name="Ryan C.M."/>
            <person name="Banfield J.F."/>
        </authorList>
    </citation>
    <scope>NUCLEOTIDE SEQUENCE [LARGE SCALE GENOMIC DNA]</scope>
</reference>
<organism evidence="7 8">
    <name type="scientific">Candidatus Nealsonbacteria bacterium CG08_land_8_20_14_0_20_43_11</name>
    <dbReference type="NCBI Taxonomy" id="1974706"/>
    <lineage>
        <taxon>Bacteria</taxon>
        <taxon>Candidatus Nealsoniibacteriota</taxon>
    </lineage>
</organism>
<keyword evidence="2 7" id="KW-0396">Initiation factor</keyword>
<dbReference type="PANTHER" id="PTHR10938">
    <property type="entry name" value="TRANSLATION INITIATION FACTOR IF-3"/>
    <property type="match status" value="1"/>
</dbReference>
<sequence>MLKKPFINNQIRAAQIKVVDESGKMLGLLSLQEALRLAQEKNLDLIQVTEKVEPPVCRIMNLGKYLYREEKKAKPVRGGQGEIKGIRLRFGIAPHDLEIRVKQTEKFFQKGHLVKVDLILRGREKALSGFATEKINQFLKILETRVPVKIEKGLQRHPRGFTMIISKGTVKPVNQNYEKKTENQKIDNQAV</sequence>
<dbReference type="SUPFAM" id="SSF55200">
    <property type="entry name" value="Translation initiation factor IF3, C-terminal domain"/>
    <property type="match status" value="1"/>
</dbReference>
<dbReference type="InterPro" id="IPR019814">
    <property type="entry name" value="Translation_initiation_fac_3_N"/>
</dbReference>
<dbReference type="SUPFAM" id="SSF54364">
    <property type="entry name" value="Translation initiation factor IF3, N-terminal domain"/>
    <property type="match status" value="1"/>
</dbReference>
<dbReference type="GO" id="GO:0003743">
    <property type="term" value="F:translation initiation factor activity"/>
    <property type="evidence" value="ECO:0007669"/>
    <property type="project" value="UniProtKB-UniRule"/>
</dbReference>
<dbReference type="GO" id="GO:0043022">
    <property type="term" value="F:ribosome binding"/>
    <property type="evidence" value="ECO:0007669"/>
    <property type="project" value="TreeGrafter"/>
</dbReference>
<dbReference type="InterPro" id="IPR036787">
    <property type="entry name" value="T_IF-3_N_sf"/>
</dbReference>
<dbReference type="Pfam" id="PF00707">
    <property type="entry name" value="IF3_C"/>
    <property type="match status" value="1"/>
</dbReference>
<dbReference type="InterPro" id="IPR036788">
    <property type="entry name" value="T_IF-3_C_sf"/>
</dbReference>
<evidence type="ECO:0000259" key="5">
    <source>
        <dbReference type="Pfam" id="PF00707"/>
    </source>
</evidence>
<comment type="similarity">
    <text evidence="1">Belongs to the IF-3 family.</text>
</comment>
<keyword evidence="3" id="KW-0648">Protein biosynthesis</keyword>
<dbReference type="InterPro" id="IPR001288">
    <property type="entry name" value="Translation_initiation_fac_3"/>
</dbReference>
<gene>
    <name evidence="7" type="primary">infC</name>
    <name evidence="7" type="ORF">COT34_00135</name>
</gene>
<evidence type="ECO:0000256" key="4">
    <source>
        <dbReference type="NCBIfam" id="TIGR00168"/>
    </source>
</evidence>
<dbReference type="PANTHER" id="PTHR10938:SF0">
    <property type="entry name" value="TRANSLATION INITIATION FACTOR IF-3, MITOCHONDRIAL"/>
    <property type="match status" value="1"/>
</dbReference>
<evidence type="ECO:0000259" key="6">
    <source>
        <dbReference type="Pfam" id="PF05198"/>
    </source>
</evidence>
<name>A0A2M6T1R0_9BACT</name>
<comment type="caution">
    <text evidence="7">The sequence shown here is derived from an EMBL/GenBank/DDBJ whole genome shotgun (WGS) entry which is preliminary data.</text>
</comment>
<proteinExistence type="inferred from homology"/>
<evidence type="ECO:0000256" key="3">
    <source>
        <dbReference type="ARBA" id="ARBA00022917"/>
    </source>
</evidence>
<dbReference type="NCBIfam" id="TIGR00168">
    <property type="entry name" value="infC"/>
    <property type="match status" value="1"/>
</dbReference>
<dbReference type="EMBL" id="PEYE01000003">
    <property type="protein sequence ID" value="PIS39105.1"/>
    <property type="molecule type" value="Genomic_DNA"/>
</dbReference>
<dbReference type="AlphaFoldDB" id="A0A2M6T1R0"/>
<dbReference type="Pfam" id="PF05198">
    <property type="entry name" value="IF3_N"/>
    <property type="match status" value="1"/>
</dbReference>
<dbReference type="Proteomes" id="UP000229390">
    <property type="component" value="Unassembled WGS sequence"/>
</dbReference>
<evidence type="ECO:0000256" key="2">
    <source>
        <dbReference type="ARBA" id="ARBA00022540"/>
    </source>
</evidence>
<evidence type="ECO:0000256" key="1">
    <source>
        <dbReference type="ARBA" id="ARBA00005439"/>
    </source>
</evidence>
<dbReference type="GO" id="GO:0005737">
    <property type="term" value="C:cytoplasm"/>
    <property type="evidence" value="ECO:0007669"/>
    <property type="project" value="UniProtKB-ARBA"/>
</dbReference>
<dbReference type="InterPro" id="IPR019815">
    <property type="entry name" value="Translation_initiation_fac_3_C"/>
</dbReference>
<evidence type="ECO:0000313" key="8">
    <source>
        <dbReference type="Proteomes" id="UP000229390"/>
    </source>
</evidence>
<dbReference type="Gene3D" id="3.30.110.10">
    <property type="entry name" value="Translation initiation factor 3 (IF-3), C-terminal domain"/>
    <property type="match status" value="1"/>
</dbReference>
<feature type="domain" description="Translation initiation factor 3 C-terminal" evidence="5">
    <location>
        <begin position="82"/>
        <end position="166"/>
    </location>
</feature>
<evidence type="ECO:0000313" key="7">
    <source>
        <dbReference type="EMBL" id="PIS39105.1"/>
    </source>
</evidence>
<accession>A0A2M6T1R0</accession>